<evidence type="ECO:0000256" key="1">
    <source>
        <dbReference type="ARBA" id="ARBA00022679"/>
    </source>
</evidence>
<dbReference type="EMBL" id="JARVKM010000077">
    <property type="protein sequence ID" value="KAK9771309.1"/>
    <property type="molecule type" value="Genomic_DNA"/>
</dbReference>
<dbReference type="Gene3D" id="3.40.630.30">
    <property type="match status" value="1"/>
</dbReference>
<keyword evidence="6" id="KW-1185">Reference proteome</keyword>
<evidence type="ECO:0000256" key="2">
    <source>
        <dbReference type="ARBA" id="ARBA00023315"/>
    </source>
</evidence>
<evidence type="ECO:0000313" key="6">
    <source>
        <dbReference type="Proteomes" id="UP001465668"/>
    </source>
</evidence>
<comment type="caution">
    <text evidence="5">The sequence shown here is derived from an EMBL/GenBank/DDBJ whole genome shotgun (WGS) entry which is preliminary data.</text>
</comment>
<accession>A0ABR2XC42</accession>
<proteinExistence type="predicted"/>
<dbReference type="PANTHER" id="PTHR10908">
    <property type="entry name" value="SEROTONIN N-ACETYLTRANSFERASE"/>
    <property type="match status" value="1"/>
</dbReference>
<name>A0ABR2XC42_9PEZI</name>
<keyword evidence="2" id="KW-0012">Acyltransferase</keyword>
<evidence type="ECO:0000313" key="5">
    <source>
        <dbReference type="EMBL" id="KAK9771309.1"/>
    </source>
</evidence>
<dbReference type="PROSITE" id="PS51186">
    <property type="entry name" value="GNAT"/>
    <property type="match status" value="1"/>
</dbReference>
<dbReference type="Pfam" id="PF13673">
    <property type="entry name" value="Acetyltransf_10"/>
    <property type="match status" value="1"/>
</dbReference>
<dbReference type="SUPFAM" id="SSF55729">
    <property type="entry name" value="Acyl-CoA N-acyltransferases (Nat)"/>
    <property type="match status" value="1"/>
</dbReference>
<evidence type="ECO:0000256" key="3">
    <source>
        <dbReference type="SAM" id="MobiDB-lite"/>
    </source>
</evidence>
<gene>
    <name evidence="5" type="ORF">SCAR479_12042</name>
</gene>
<dbReference type="CDD" id="cd04301">
    <property type="entry name" value="NAT_SF"/>
    <property type="match status" value="1"/>
</dbReference>
<sequence>MPAGERPTEEDPSGPDPFGLDDDAVDDTEDLDDEYVEIQKTISNSRGRQNHKNGDIKVQEILPFQFLPNVRPLTVSDVESCVALENAAFPNPEHRCSREKFLYRLSSCPELCMGMFCTVSPETAKGWEIETCRTARPVETGRNDGSVSVLFAHVIGTRCPGEFITDNDMDYPRDFRTAKPSKSKIGHQEDGRTIAIHSLAVHPKLQGCGLGKLILKAYMQQINNSGTANRISLISQSYLVTYYTRFGFVHKGESKAAFGGGGWHDLTITLAGPAGPLKK</sequence>
<reference evidence="5 6" key="1">
    <citation type="submission" date="2024-02" db="EMBL/GenBank/DDBJ databases">
        <title>First draft genome assembly of two strains of Seiridium cardinale.</title>
        <authorList>
            <person name="Emiliani G."/>
            <person name="Scali E."/>
        </authorList>
    </citation>
    <scope>NUCLEOTIDE SEQUENCE [LARGE SCALE GENOMIC DNA]</scope>
    <source>
        <strain evidence="5 6">BM-138-000479</strain>
    </source>
</reference>
<feature type="domain" description="N-acetyltransferase" evidence="4">
    <location>
        <begin position="68"/>
        <end position="269"/>
    </location>
</feature>
<dbReference type="PANTHER" id="PTHR10908:SF0">
    <property type="entry name" value="SEROTONIN N-ACETYLTRANSFERASE"/>
    <property type="match status" value="1"/>
</dbReference>
<dbReference type="InterPro" id="IPR000182">
    <property type="entry name" value="GNAT_dom"/>
</dbReference>
<protein>
    <recommendedName>
        <fullName evidence="4">N-acetyltransferase domain-containing protein</fullName>
    </recommendedName>
</protein>
<evidence type="ECO:0000259" key="4">
    <source>
        <dbReference type="PROSITE" id="PS51186"/>
    </source>
</evidence>
<dbReference type="Proteomes" id="UP001465668">
    <property type="component" value="Unassembled WGS sequence"/>
</dbReference>
<dbReference type="InterPro" id="IPR051635">
    <property type="entry name" value="SNAT-like"/>
</dbReference>
<organism evidence="5 6">
    <name type="scientific">Seiridium cardinale</name>
    <dbReference type="NCBI Taxonomy" id="138064"/>
    <lineage>
        <taxon>Eukaryota</taxon>
        <taxon>Fungi</taxon>
        <taxon>Dikarya</taxon>
        <taxon>Ascomycota</taxon>
        <taxon>Pezizomycotina</taxon>
        <taxon>Sordariomycetes</taxon>
        <taxon>Xylariomycetidae</taxon>
        <taxon>Amphisphaeriales</taxon>
        <taxon>Sporocadaceae</taxon>
        <taxon>Seiridium</taxon>
    </lineage>
</organism>
<keyword evidence="1" id="KW-0808">Transferase</keyword>
<feature type="compositionally biased region" description="Acidic residues" evidence="3">
    <location>
        <begin position="8"/>
        <end position="31"/>
    </location>
</feature>
<feature type="region of interest" description="Disordered" evidence="3">
    <location>
        <begin position="1"/>
        <end position="31"/>
    </location>
</feature>
<dbReference type="InterPro" id="IPR016181">
    <property type="entry name" value="Acyl_CoA_acyltransferase"/>
</dbReference>